<reference evidence="2 3" key="1">
    <citation type="submission" date="2024-04" db="EMBL/GenBank/DDBJ databases">
        <authorList>
            <person name="Fracassetti M."/>
        </authorList>
    </citation>
    <scope>NUCLEOTIDE SEQUENCE [LARGE SCALE GENOMIC DNA]</scope>
</reference>
<evidence type="ECO:0000313" key="2">
    <source>
        <dbReference type="EMBL" id="CAL1391792.1"/>
    </source>
</evidence>
<evidence type="ECO:0000313" key="3">
    <source>
        <dbReference type="Proteomes" id="UP001497516"/>
    </source>
</evidence>
<organism evidence="2 3">
    <name type="scientific">Linum trigynum</name>
    <dbReference type="NCBI Taxonomy" id="586398"/>
    <lineage>
        <taxon>Eukaryota</taxon>
        <taxon>Viridiplantae</taxon>
        <taxon>Streptophyta</taxon>
        <taxon>Embryophyta</taxon>
        <taxon>Tracheophyta</taxon>
        <taxon>Spermatophyta</taxon>
        <taxon>Magnoliopsida</taxon>
        <taxon>eudicotyledons</taxon>
        <taxon>Gunneridae</taxon>
        <taxon>Pentapetalae</taxon>
        <taxon>rosids</taxon>
        <taxon>fabids</taxon>
        <taxon>Malpighiales</taxon>
        <taxon>Linaceae</taxon>
        <taxon>Linum</taxon>
    </lineage>
</organism>
<accession>A0AAV2F195</accession>
<feature type="compositionally biased region" description="Basic and acidic residues" evidence="1">
    <location>
        <begin position="1"/>
        <end position="10"/>
    </location>
</feature>
<dbReference type="EMBL" id="OZ034819">
    <property type="protein sequence ID" value="CAL1391792.1"/>
    <property type="molecule type" value="Genomic_DNA"/>
</dbReference>
<name>A0AAV2F195_9ROSI</name>
<dbReference type="Proteomes" id="UP001497516">
    <property type="component" value="Chromosome 6"/>
</dbReference>
<dbReference type="AlphaFoldDB" id="A0AAV2F195"/>
<protein>
    <submittedName>
        <fullName evidence="2">Uncharacterized protein</fullName>
    </submittedName>
</protein>
<evidence type="ECO:0000256" key="1">
    <source>
        <dbReference type="SAM" id="MobiDB-lite"/>
    </source>
</evidence>
<proteinExistence type="predicted"/>
<gene>
    <name evidence="2" type="ORF">LTRI10_LOCUS32483</name>
</gene>
<sequence>MGANERRRISDGLGPDEGVTSWSPGGATMETGGESGRVGDEFRTGWETVEGKRAWDGPGMDGGGVECPDKWRIVGESSCSQEAVERGSVGSEAI</sequence>
<feature type="region of interest" description="Disordered" evidence="1">
    <location>
        <begin position="1"/>
        <end position="40"/>
    </location>
</feature>
<keyword evidence="3" id="KW-1185">Reference proteome</keyword>